<dbReference type="Proteomes" id="UP001470230">
    <property type="component" value="Unassembled WGS sequence"/>
</dbReference>
<dbReference type="InterPro" id="IPR016024">
    <property type="entry name" value="ARM-type_fold"/>
</dbReference>
<dbReference type="PROSITE" id="PS00108">
    <property type="entry name" value="PROTEIN_KINASE_ST"/>
    <property type="match status" value="1"/>
</dbReference>
<dbReference type="InterPro" id="IPR011989">
    <property type="entry name" value="ARM-like"/>
</dbReference>
<reference evidence="6 7" key="1">
    <citation type="submission" date="2024-04" db="EMBL/GenBank/DDBJ databases">
        <title>Tritrichomonas musculus Genome.</title>
        <authorList>
            <person name="Alves-Ferreira E."/>
            <person name="Grigg M."/>
            <person name="Lorenzi H."/>
            <person name="Galac M."/>
        </authorList>
    </citation>
    <scope>NUCLEOTIDE SEQUENCE [LARGE SCALE GENOMIC DNA]</scope>
    <source>
        <strain evidence="6 7">EAF2021</strain>
    </source>
</reference>
<evidence type="ECO:0000313" key="6">
    <source>
        <dbReference type="EMBL" id="KAK8900226.1"/>
    </source>
</evidence>
<name>A0ABR2LB40_9EUKA</name>
<dbReference type="PRINTS" id="PR00109">
    <property type="entry name" value="TYRKINASE"/>
</dbReference>
<evidence type="ECO:0000256" key="4">
    <source>
        <dbReference type="PROSITE-ProRule" id="PRU10141"/>
    </source>
</evidence>
<evidence type="ECO:0000256" key="1">
    <source>
        <dbReference type="ARBA" id="ARBA00022527"/>
    </source>
</evidence>
<keyword evidence="3 4" id="KW-0067">ATP-binding</keyword>
<keyword evidence="7" id="KW-1185">Reference proteome</keyword>
<organism evidence="6 7">
    <name type="scientific">Tritrichomonas musculus</name>
    <dbReference type="NCBI Taxonomy" id="1915356"/>
    <lineage>
        <taxon>Eukaryota</taxon>
        <taxon>Metamonada</taxon>
        <taxon>Parabasalia</taxon>
        <taxon>Tritrichomonadida</taxon>
        <taxon>Tritrichomonadidae</taxon>
        <taxon>Tritrichomonas</taxon>
    </lineage>
</organism>
<dbReference type="SUPFAM" id="SSF56112">
    <property type="entry name" value="Protein kinase-like (PK-like)"/>
    <property type="match status" value="1"/>
</dbReference>
<evidence type="ECO:0000256" key="3">
    <source>
        <dbReference type="ARBA" id="ARBA00022840"/>
    </source>
</evidence>
<dbReference type="InterPro" id="IPR008271">
    <property type="entry name" value="Ser/Thr_kinase_AS"/>
</dbReference>
<dbReference type="Gene3D" id="3.30.200.20">
    <property type="entry name" value="Phosphorylase Kinase, domain 1"/>
    <property type="match status" value="1"/>
</dbReference>
<feature type="domain" description="Protein kinase" evidence="5">
    <location>
        <begin position="223"/>
        <end position="483"/>
    </location>
</feature>
<dbReference type="PANTHER" id="PTHR44329">
    <property type="entry name" value="SERINE/THREONINE-PROTEIN KINASE TNNI3K-RELATED"/>
    <property type="match status" value="1"/>
</dbReference>
<dbReference type="InterPro" id="IPR001245">
    <property type="entry name" value="Ser-Thr/Tyr_kinase_cat_dom"/>
</dbReference>
<dbReference type="Gene3D" id="1.10.510.10">
    <property type="entry name" value="Transferase(Phosphotransferase) domain 1"/>
    <property type="match status" value="1"/>
</dbReference>
<dbReference type="SMART" id="SM00220">
    <property type="entry name" value="S_TKc"/>
    <property type="match status" value="1"/>
</dbReference>
<keyword evidence="1" id="KW-0808">Transferase</keyword>
<dbReference type="Gene3D" id="1.25.10.10">
    <property type="entry name" value="Leucine-rich Repeat Variant"/>
    <property type="match status" value="1"/>
</dbReference>
<dbReference type="Pfam" id="PF00069">
    <property type="entry name" value="Pkinase"/>
    <property type="match status" value="1"/>
</dbReference>
<evidence type="ECO:0000313" key="7">
    <source>
        <dbReference type="Proteomes" id="UP001470230"/>
    </source>
</evidence>
<keyword evidence="1" id="KW-0418">Kinase</keyword>
<dbReference type="InterPro" id="IPR011009">
    <property type="entry name" value="Kinase-like_dom_sf"/>
</dbReference>
<keyword evidence="1" id="KW-0723">Serine/threonine-protein kinase</keyword>
<evidence type="ECO:0000256" key="2">
    <source>
        <dbReference type="ARBA" id="ARBA00022741"/>
    </source>
</evidence>
<dbReference type="CDD" id="cd13999">
    <property type="entry name" value="STKc_MAP3K-like"/>
    <property type="match status" value="1"/>
</dbReference>
<proteinExistence type="predicted"/>
<protein>
    <recommendedName>
        <fullName evidence="5">Protein kinase domain-containing protein</fullName>
    </recommendedName>
</protein>
<evidence type="ECO:0000259" key="5">
    <source>
        <dbReference type="PROSITE" id="PS50011"/>
    </source>
</evidence>
<feature type="binding site" evidence="4">
    <location>
        <position position="252"/>
    </location>
    <ligand>
        <name>ATP</name>
        <dbReference type="ChEBI" id="CHEBI:30616"/>
    </ligand>
</feature>
<dbReference type="InterPro" id="IPR017441">
    <property type="entry name" value="Protein_kinase_ATP_BS"/>
</dbReference>
<keyword evidence="2 4" id="KW-0547">Nucleotide-binding</keyword>
<dbReference type="PROSITE" id="PS00107">
    <property type="entry name" value="PROTEIN_KINASE_ATP"/>
    <property type="match status" value="1"/>
</dbReference>
<dbReference type="PROSITE" id="PS50011">
    <property type="entry name" value="PROTEIN_KINASE_DOM"/>
    <property type="match status" value="1"/>
</dbReference>
<gene>
    <name evidence="6" type="ORF">M9Y10_002549</name>
</gene>
<dbReference type="InterPro" id="IPR051681">
    <property type="entry name" value="Ser/Thr_Kinases-Pseudokinases"/>
</dbReference>
<dbReference type="PANTHER" id="PTHR44329:SF214">
    <property type="entry name" value="PROTEIN KINASE DOMAIN-CONTAINING PROTEIN"/>
    <property type="match status" value="1"/>
</dbReference>
<dbReference type="SUPFAM" id="SSF48371">
    <property type="entry name" value="ARM repeat"/>
    <property type="match status" value="1"/>
</dbReference>
<comment type="caution">
    <text evidence="6">The sequence shown here is derived from an EMBL/GenBank/DDBJ whole genome shotgun (WGS) entry which is preliminary data.</text>
</comment>
<dbReference type="EMBL" id="JAPFFF010000001">
    <property type="protein sequence ID" value="KAK8900226.1"/>
    <property type="molecule type" value="Genomic_DNA"/>
</dbReference>
<sequence length="1071" mass="121694">MSENTPQSLILTLISKGNELALLAKKACIFRASITYLAQHIHSFLYALKPLAPQIHTENQIRDLNRISDLFTAYANILSHLSESKWIQPALNWPSFYIYDFISGFRNGLIKLCPEFGLDSSEIFSYDDQQDKVNKIADLKSLKSSVENLLTQINVSDAVGVNQQISTRIKEISKLLSNEIPQKHNTSKTRQPSCDSIPVLNIQHRVEEMLTQFKSINIENDDLLIHSQIGIGGFGTVSKATRLSTAEIVAVKELRSDRLTTGSWASLYAEIETMASVRHQFVLELVGAHITEPYRIITRYCQGKSLFDRLHRCTRQETPLSPTRLTIIAYEVAVGIEHLHSLDIVHRDLKTLNILLDEEGDGCVADFGLSGMMKDNQELCGGVGTPHYTAPEVLSHTRYGPKVDSFSYGVVLWEILTRKIPYENMSHMAIYEFVVTRGWRLQIPNEAPGGLRRLITRCWSKNPNDRPSFTEIVQLFESGDVYFPKSDKSQFDFLKIKKMRRCPPLDLEYAISVLKDPRNEYFSRVSKFIYNHIDDKIRIKLRESKIIDSLKNADANIGTILLLASALLDEEEFPEFFENGGFSMFEECVTNTYSNQRPMMISAAAILGLKVPSSMLSQLKKYLPDLVNFMTNNKSHTNNYIAQFLTRFPLDDLAEFKEDIAKSLLQIIEKVDDQKTFNSIVAVLPLCKSIYKLEQFRSFYHLLSLNFNVPSVFIETLIQVDDKEKRAELIFAILKATATSNVTNVFLDFLQKCDPDELDQVWRLDDFFRTMDDLLSQNDVSAPLFLLFKIASIKEAAVTLSDSKVLQTLIQMKGYKVQRLSILTVLCSFEKFCTNVSDFAGILQLLVTSLGDKMTVNSAIQLMCSLSSHNVGCQILSDNGVLELFSQLFLSSSVGDVVTIQTILRNVAQHGGEIPQVSLIVSCLMQDMIYQHSKKTAILETLIALVKTAPSSVQEHDLQRIVIQQFTQEKPLIVLLSLRLFAVCDMIILRNIYPQILVAIYNLLNRPQMMYPEIIQEILTILANMSKQYEIGDFLEKTELIRFFNEIIELLPKESKRAADFKKLVQSIWAK</sequence>
<dbReference type="InterPro" id="IPR000719">
    <property type="entry name" value="Prot_kinase_dom"/>
</dbReference>
<accession>A0ABR2LB40</accession>